<reference evidence="2 3" key="1">
    <citation type="submission" date="2019-12" db="EMBL/GenBank/DDBJ databases">
        <authorList>
            <consortium name="GenomeTrakr network: Whole genome sequencing for foodborne pathogen traceback"/>
        </authorList>
    </citation>
    <scope>NUCLEOTIDE SEQUENCE [LARGE SCALE GENOMIC DNA]</scope>
    <source>
        <strain evidence="2 3">PSU-2243</strain>
    </source>
</reference>
<feature type="compositionally biased region" description="Low complexity" evidence="1">
    <location>
        <begin position="152"/>
        <end position="177"/>
    </location>
</feature>
<dbReference type="NCBIfam" id="NF033885">
    <property type="entry name" value="conj_TraP_IncI1"/>
    <property type="match status" value="1"/>
</dbReference>
<accession>A0A3A6SKS1</accession>
<dbReference type="Proteomes" id="UP000531813">
    <property type="component" value="Unassembled WGS sequence"/>
</dbReference>
<feature type="compositionally biased region" description="Polar residues" evidence="1">
    <location>
        <begin position="64"/>
        <end position="84"/>
    </location>
</feature>
<dbReference type="AlphaFoldDB" id="A0A3A6SKS1"/>
<feature type="region of interest" description="Disordered" evidence="1">
    <location>
        <begin position="1"/>
        <end position="34"/>
    </location>
</feature>
<comment type="caution">
    <text evidence="2">The sequence shown here is derived from an EMBL/GenBank/DDBJ whole genome shotgun (WGS) entry which is preliminary data.</text>
</comment>
<dbReference type="EMBL" id="AASWIS010000030">
    <property type="protein sequence ID" value="EFH5894749.1"/>
    <property type="molecule type" value="Genomic_DNA"/>
</dbReference>
<feature type="region of interest" description="Disordered" evidence="1">
    <location>
        <begin position="143"/>
        <end position="178"/>
    </location>
</feature>
<evidence type="ECO:0000256" key="1">
    <source>
        <dbReference type="SAM" id="MobiDB-lite"/>
    </source>
</evidence>
<feature type="region of interest" description="Disordered" evidence="1">
    <location>
        <begin position="64"/>
        <end position="103"/>
    </location>
</feature>
<sequence>MKSSPHFDPDAPAPEALSQDEQITYTPEEETPPATPFWKKLPFQLGAAAVVCVLFVSCRISGNTPSSGEKAQFVSQEEVTQSEAASPEPVHPLPAERPLPDDEPDALNDTLAALRIHGEKTREGLTALARRLDTLESRISELQKRADRLPDTSVSSVQPPSSPASPARKAPRTARTANPLSGVKINSLYPGLAWVTWQGSSWALRPGDQFAGTTILSIDEQKREIVTSAGVIRQGG</sequence>
<name>A0A3A6SKS1_ECOLX</name>
<evidence type="ECO:0000313" key="3">
    <source>
        <dbReference type="Proteomes" id="UP000531813"/>
    </source>
</evidence>
<proteinExistence type="predicted"/>
<gene>
    <name evidence="2" type="primary">traP</name>
    <name evidence="2" type="ORF">GOP25_21385</name>
</gene>
<organism evidence="2 3">
    <name type="scientific">Escherichia coli</name>
    <dbReference type="NCBI Taxonomy" id="562"/>
    <lineage>
        <taxon>Bacteria</taxon>
        <taxon>Pseudomonadati</taxon>
        <taxon>Pseudomonadota</taxon>
        <taxon>Gammaproteobacteria</taxon>
        <taxon>Enterobacterales</taxon>
        <taxon>Enterobacteriaceae</taxon>
        <taxon>Escherichia</taxon>
    </lineage>
</organism>
<dbReference type="InterPro" id="IPR049608">
    <property type="entry name" value="TraP-like"/>
</dbReference>
<protein>
    <submittedName>
        <fullName evidence="2">Conjugal transfer protein TraP</fullName>
    </submittedName>
</protein>
<dbReference type="RefSeq" id="WP_000842735.1">
    <property type="nucleotide sequence ID" value="NZ_BLDZ01000168.1"/>
</dbReference>
<evidence type="ECO:0000313" key="2">
    <source>
        <dbReference type="EMBL" id="EFH5894749.1"/>
    </source>
</evidence>